<dbReference type="Proteomes" id="UP000583800">
    <property type="component" value="Unassembled WGS sequence"/>
</dbReference>
<comment type="caution">
    <text evidence="1">The sequence shown here is derived from an EMBL/GenBank/DDBJ whole genome shotgun (WGS) entry which is preliminary data.</text>
</comment>
<organism evidence="1 2">
    <name type="scientific">Nonomuraea muscovyensis</name>
    <dbReference type="NCBI Taxonomy" id="1124761"/>
    <lineage>
        <taxon>Bacteria</taxon>
        <taxon>Bacillati</taxon>
        <taxon>Actinomycetota</taxon>
        <taxon>Actinomycetes</taxon>
        <taxon>Streptosporangiales</taxon>
        <taxon>Streptosporangiaceae</taxon>
        <taxon>Nonomuraea</taxon>
    </lineage>
</organism>
<reference evidence="1 2" key="1">
    <citation type="submission" date="2020-08" db="EMBL/GenBank/DDBJ databases">
        <title>Sequencing the genomes of 1000 actinobacteria strains.</title>
        <authorList>
            <person name="Klenk H.-P."/>
        </authorList>
    </citation>
    <scope>NUCLEOTIDE SEQUENCE [LARGE SCALE GENOMIC DNA]</scope>
    <source>
        <strain evidence="1 2">DSM 45913</strain>
    </source>
</reference>
<dbReference type="EMBL" id="JACHJB010000001">
    <property type="protein sequence ID" value="MBB6345162.1"/>
    <property type="molecule type" value="Genomic_DNA"/>
</dbReference>
<name>A0A7X0BYB5_9ACTN</name>
<accession>A0A7X0BYB5</accession>
<gene>
    <name evidence="1" type="ORF">FHU36_001671</name>
</gene>
<proteinExistence type="predicted"/>
<protein>
    <submittedName>
        <fullName evidence="1">Uncharacterized protein</fullName>
    </submittedName>
</protein>
<dbReference type="AlphaFoldDB" id="A0A7X0BYB5"/>
<sequence>MTPRETFSTALDRCLSPHVAMPQSSHVRLEWYPSGLRLHRTRVIAWTCHCRATVYELCSGGGQAFVRRILQLEDGHEIQETAPSPLKEDWALWMALLSEAAR</sequence>
<evidence type="ECO:0000313" key="2">
    <source>
        <dbReference type="Proteomes" id="UP000583800"/>
    </source>
</evidence>
<keyword evidence="2" id="KW-1185">Reference proteome</keyword>
<evidence type="ECO:0000313" key="1">
    <source>
        <dbReference type="EMBL" id="MBB6345162.1"/>
    </source>
</evidence>